<proteinExistence type="predicted"/>
<dbReference type="PROSITE" id="PS50878">
    <property type="entry name" value="RT_POL"/>
    <property type="match status" value="1"/>
</dbReference>
<dbReference type="InterPro" id="IPR043502">
    <property type="entry name" value="DNA/RNA_pol_sf"/>
</dbReference>
<dbReference type="PANTHER" id="PTHR33116:SF78">
    <property type="entry name" value="OS12G0587133 PROTEIN"/>
    <property type="match status" value="1"/>
</dbReference>
<dbReference type="STRING" id="3821.A0A151RDR1"/>
<keyword evidence="3" id="KW-1185">Reference proteome</keyword>
<dbReference type="CDD" id="cd01650">
    <property type="entry name" value="RT_nLTR_like"/>
    <property type="match status" value="1"/>
</dbReference>
<dbReference type="Gramene" id="C.cajan_39132.t">
    <property type="protein sequence ID" value="C.cajan_39132.t"/>
    <property type="gene ID" value="C.cajan_39132"/>
</dbReference>
<dbReference type="InterPro" id="IPR000477">
    <property type="entry name" value="RT_dom"/>
</dbReference>
<dbReference type="PANTHER" id="PTHR33116">
    <property type="entry name" value="REVERSE TRANSCRIPTASE ZINC-BINDING DOMAIN-CONTAINING PROTEIN-RELATED-RELATED"/>
    <property type="match status" value="1"/>
</dbReference>
<evidence type="ECO:0000313" key="2">
    <source>
        <dbReference type="EMBL" id="KYP40603.1"/>
    </source>
</evidence>
<sequence length="341" mass="38656">MEGDITKCIHEAHENGKIPRGTKSYFITLIPKKMDPMDISNFRPISLVGVIYKIIAKILSNRLKKILPEVINHTQSAFLKGRNILHSALIANELVDEVKRRKGKLDFCSKWIGWMKECLRSNQVSILVNGSATTEFQIQKGLRQRDPLAPFLYVVAAEGLAGLMRSVVQQNMFTGYKVGGRQVEVNILQYADDTIFVGEVTQGNVLTIKCILRCLEPVSSLKVNFHKSNFGGIGVENVEFLRHALVLNYRIMTVPFKYHGIPIGDNPRKESMWMPLLDKFNKKLAPWKHRSLSMVGIICLINSVLTELPLYFISIFKMSKKVIQKVVAIQRNFLWGGEEGI</sequence>
<dbReference type="Pfam" id="PF00078">
    <property type="entry name" value="RVT_1"/>
    <property type="match status" value="1"/>
</dbReference>
<dbReference type="AlphaFoldDB" id="A0A151RDR1"/>
<organism evidence="2 3">
    <name type="scientific">Cajanus cajan</name>
    <name type="common">Pigeon pea</name>
    <name type="synonym">Cajanus indicus</name>
    <dbReference type="NCBI Taxonomy" id="3821"/>
    <lineage>
        <taxon>Eukaryota</taxon>
        <taxon>Viridiplantae</taxon>
        <taxon>Streptophyta</taxon>
        <taxon>Embryophyta</taxon>
        <taxon>Tracheophyta</taxon>
        <taxon>Spermatophyta</taxon>
        <taxon>Magnoliopsida</taxon>
        <taxon>eudicotyledons</taxon>
        <taxon>Gunneridae</taxon>
        <taxon>Pentapetalae</taxon>
        <taxon>rosids</taxon>
        <taxon>fabids</taxon>
        <taxon>Fabales</taxon>
        <taxon>Fabaceae</taxon>
        <taxon>Papilionoideae</taxon>
        <taxon>50 kb inversion clade</taxon>
        <taxon>NPAAA clade</taxon>
        <taxon>indigoferoid/millettioid clade</taxon>
        <taxon>Phaseoleae</taxon>
        <taxon>Cajanus</taxon>
    </lineage>
</organism>
<accession>A0A151RDR1</accession>
<protein>
    <submittedName>
        <fullName evidence="2">Transposon TX1 uncharacterized</fullName>
    </submittedName>
</protein>
<dbReference type="SUPFAM" id="SSF56672">
    <property type="entry name" value="DNA/RNA polymerases"/>
    <property type="match status" value="1"/>
</dbReference>
<evidence type="ECO:0000313" key="3">
    <source>
        <dbReference type="Proteomes" id="UP000075243"/>
    </source>
</evidence>
<dbReference type="EMBL" id="KQ483825">
    <property type="protein sequence ID" value="KYP40603.1"/>
    <property type="molecule type" value="Genomic_DNA"/>
</dbReference>
<dbReference type="OMA" id="CIHEAHE"/>
<name>A0A151RDR1_CAJCA</name>
<gene>
    <name evidence="2" type="ORF">KK1_038053</name>
</gene>
<reference evidence="2" key="1">
    <citation type="journal article" date="2012" name="Nat. Biotechnol.">
        <title>Draft genome sequence of pigeonpea (Cajanus cajan), an orphan legume crop of resource-poor farmers.</title>
        <authorList>
            <person name="Varshney R.K."/>
            <person name="Chen W."/>
            <person name="Li Y."/>
            <person name="Bharti A.K."/>
            <person name="Saxena R.K."/>
            <person name="Schlueter J.A."/>
            <person name="Donoghue M.T."/>
            <person name="Azam S."/>
            <person name="Fan G."/>
            <person name="Whaley A.M."/>
            <person name="Farmer A.D."/>
            <person name="Sheridan J."/>
            <person name="Iwata A."/>
            <person name="Tuteja R."/>
            <person name="Penmetsa R.V."/>
            <person name="Wu W."/>
            <person name="Upadhyaya H.D."/>
            <person name="Yang S.P."/>
            <person name="Shah T."/>
            <person name="Saxena K.B."/>
            <person name="Michael T."/>
            <person name="McCombie W.R."/>
            <person name="Yang B."/>
            <person name="Zhang G."/>
            <person name="Yang H."/>
            <person name="Wang J."/>
            <person name="Spillane C."/>
            <person name="Cook D.R."/>
            <person name="May G.D."/>
            <person name="Xu X."/>
            <person name="Jackson S.A."/>
        </authorList>
    </citation>
    <scope>NUCLEOTIDE SEQUENCE [LARGE SCALE GENOMIC DNA]</scope>
</reference>
<feature type="domain" description="Reverse transcriptase" evidence="1">
    <location>
        <begin position="11"/>
        <end position="263"/>
    </location>
</feature>
<dbReference type="Proteomes" id="UP000075243">
    <property type="component" value="Unassembled WGS sequence"/>
</dbReference>
<evidence type="ECO:0000259" key="1">
    <source>
        <dbReference type="PROSITE" id="PS50878"/>
    </source>
</evidence>